<dbReference type="Pfam" id="PF00249">
    <property type="entry name" value="Myb_DNA-binding"/>
    <property type="match status" value="1"/>
</dbReference>
<dbReference type="Pfam" id="PF16495">
    <property type="entry name" value="SWIRM-assoc_1"/>
    <property type="match status" value="1"/>
</dbReference>
<dbReference type="EMBL" id="VRMN01000003">
    <property type="protein sequence ID" value="KAA8495975.1"/>
    <property type="molecule type" value="Genomic_DNA"/>
</dbReference>
<dbReference type="InterPro" id="IPR049898">
    <property type="entry name" value="MARR_BRCT_CHROMO"/>
</dbReference>
<evidence type="ECO:0000256" key="6">
    <source>
        <dbReference type="ARBA" id="ARBA00023163"/>
    </source>
</evidence>
<gene>
    <name evidence="15" type="ORF">FVE85_2130</name>
</gene>
<dbReference type="SUPFAM" id="SSF52113">
    <property type="entry name" value="BRCT domain"/>
    <property type="match status" value="1"/>
</dbReference>
<feature type="compositionally biased region" description="Low complexity" evidence="9">
    <location>
        <begin position="444"/>
        <end position="453"/>
    </location>
</feature>
<dbReference type="Gene3D" id="3.30.60.90">
    <property type="match status" value="1"/>
</dbReference>
<dbReference type="Proteomes" id="UP000324585">
    <property type="component" value="Unassembled WGS sequence"/>
</dbReference>
<dbReference type="PROSITE" id="PS50934">
    <property type="entry name" value="SWIRM"/>
    <property type="match status" value="1"/>
</dbReference>
<dbReference type="SMART" id="SM00717">
    <property type="entry name" value="SANT"/>
    <property type="match status" value="1"/>
</dbReference>
<dbReference type="InterPro" id="IPR001005">
    <property type="entry name" value="SANT/Myb"/>
</dbReference>
<dbReference type="InterPro" id="IPR043145">
    <property type="entry name" value="Znf_ZZ_sf"/>
</dbReference>
<feature type="region of interest" description="Disordered" evidence="9">
    <location>
        <begin position="319"/>
        <end position="599"/>
    </location>
</feature>
<dbReference type="FunFam" id="1.10.10.10:FF:000020">
    <property type="entry name" value="SWI/SNF complex subunit SMARCC2 isoform c"/>
    <property type="match status" value="1"/>
</dbReference>
<comment type="caution">
    <text evidence="15">The sequence shown here is derived from an EMBL/GenBank/DDBJ whole genome shotgun (WGS) entry which is preliminary data.</text>
</comment>
<feature type="compositionally biased region" description="Low complexity" evidence="9">
    <location>
        <begin position="394"/>
        <end position="407"/>
    </location>
</feature>
<dbReference type="SUPFAM" id="SSF57850">
    <property type="entry name" value="RING/U-box"/>
    <property type="match status" value="1"/>
</dbReference>
<evidence type="ECO:0000256" key="9">
    <source>
        <dbReference type="SAM" id="MobiDB-lite"/>
    </source>
</evidence>
<sequence length="1365" mass="146151">MDAPRAEQGRPKTARRSDAAVVEDERLKNGLHAVMAKLREFPEIVSAAERQLGSFEFERMADFYTLLWNLNDQVLGRGAKQQQQQQRTGSSSASRGSYSASSANAMFKIPAAALNDFRPDGALFTILYIALEFFRDNKLDTIDATTPDGVTLALEMFALVEAALRSQNHIASRRVFFSKSVPAKIQPGLRAALKDRAAIVSVASKATHIIYQDPEGTRTFETDGEDYCRALAERKDHCFVHWWYYPDSYDSWIPRTEVEGDPEVEEISERVWHVQVRWIQDSQLFNEWVNELDYEVPQEMRIVLPVAAETASAQGPAAAAVPATSNISGSPASTARKKSGEVLETSGAAKAQRSGKGLPTTAAPTSEVGPEASSSPPIPKRALERSRDVEPGVASASSHTASTLANADTEHSAKHVDGDRVAPRSTGSTHDPQEPAGSSQQHQAASITPASKPASKKSRKRARSDSAEDTAAQTPLETPRETPRVKKRPMGELLDQKNEGERQAGKMDVSAPEAESEKKRTVGSSHAGVGDVESKQNVLPFPGALDFKTSRKEEQTHQASWETALTGAGPAEDKDVNEDKREISKEKGQQAPQPDEDLVLQQSALAAGVTVREVGQSEAPVESDFRRVRNISQNMPDAIKAAVVAQSLDVGVDSPDGVVQQKPLADPTGDVKEEGMEETASTPEAVEDQNQAAHAAPVPGVRTVTEILDSLPNEPVLIPSYSQWFSPDSIHPIEKRSLPEFFVSEGSGTAVSSSKTPKVYKEYRDFMVDAWLCDPKRYLTATAVRKHLAGDVCSIIRVHSFLEHWGLINYMVDAEHRSLTGAPHSVLASGAALAVGVSGEQHLSSLAPGNVSTTAVPRVLLFDDPMSVFEDTKTAGTLAGTSGGLPSNALASRRDVFAAASAIEYRCDYCKEDCARVRFHCASHLDLDLCPKCYSEGRFPSNVQSRDFIQMTATTIDSNSTLWTESETLLLLEALELYQDNWDRVAQHVGSKSKEACVLHFLRLPIEDQYLADVAPGRSGSPVTDPGASLANGLPAKSSIIAEHPLPFGDTSNPIMAQIALMASSISPEVAAAAAKAALKALIDGQQARMSQSTRNEEKGAETAGHSHENAGTENSATNDQTQHPPTQSSGPATSRNPAALDGHALEVATAAGLAAAAIKASQLAAAEQREIDRLFCVVIGMKLKSIEMKINQLEKFERHVRTEQDRLLKKRTHTFADRIAGLPESALVDQQGRRDGESRTDASVALNAGAASSPKEFRPLQAVPRGELPGHGSVPSLAHRTAEAAVQSGNVTVTPVRAAVALPDASGTPAVAGAAGAAVVGDALTGGAPLQTAPTTAQVYIPSTEADTAAQFRATASNSEQASQ</sequence>
<feature type="compositionally biased region" description="Basic and acidic residues" evidence="9">
    <location>
        <begin position="571"/>
        <end position="588"/>
    </location>
</feature>
<dbReference type="PROSITE" id="PS50090">
    <property type="entry name" value="MYB_LIKE"/>
    <property type="match status" value="1"/>
</dbReference>
<dbReference type="InterPro" id="IPR036388">
    <property type="entry name" value="WH-like_DNA-bd_sf"/>
</dbReference>
<dbReference type="InterPro" id="IPR032451">
    <property type="entry name" value="SMARCC_C"/>
</dbReference>
<evidence type="ECO:0000256" key="3">
    <source>
        <dbReference type="ARBA" id="ARBA00022833"/>
    </source>
</evidence>
<dbReference type="GO" id="GO:0003677">
    <property type="term" value="F:DNA binding"/>
    <property type="evidence" value="ECO:0007669"/>
    <property type="project" value="UniProtKB-KW"/>
</dbReference>
<feature type="region of interest" description="Disordered" evidence="9">
    <location>
        <begin position="1248"/>
        <end position="1276"/>
    </location>
</feature>
<proteinExistence type="predicted"/>
<feature type="domain" description="SANT" evidence="13">
    <location>
        <begin position="963"/>
        <end position="1009"/>
    </location>
</feature>
<evidence type="ECO:0000259" key="12">
    <source>
        <dbReference type="PROSITE" id="PS50934"/>
    </source>
</evidence>
<evidence type="ECO:0000259" key="11">
    <source>
        <dbReference type="PROSITE" id="PS50135"/>
    </source>
</evidence>
<feature type="compositionally biased region" description="Basic and acidic residues" evidence="9">
    <location>
        <begin position="1095"/>
        <end position="1111"/>
    </location>
</feature>
<dbReference type="PROSITE" id="PS01357">
    <property type="entry name" value="ZF_ZZ_1"/>
    <property type="match status" value="1"/>
</dbReference>
<dbReference type="PROSITE" id="PS51293">
    <property type="entry name" value="SANT"/>
    <property type="match status" value="1"/>
</dbReference>
<feature type="compositionally biased region" description="Basic and acidic residues" evidence="9">
    <location>
        <begin position="381"/>
        <end position="390"/>
    </location>
</feature>
<dbReference type="InterPro" id="IPR009057">
    <property type="entry name" value="Homeodomain-like_sf"/>
</dbReference>
<protein>
    <submittedName>
        <fullName evidence="15">SWI/SNF and RSC complexes subunit ssr2</fullName>
    </submittedName>
</protein>
<dbReference type="GO" id="GO:0008270">
    <property type="term" value="F:zinc ion binding"/>
    <property type="evidence" value="ECO:0007669"/>
    <property type="project" value="UniProtKB-KW"/>
</dbReference>
<accession>A0A5J4YXT5</accession>
<feature type="compositionally biased region" description="Basic and acidic residues" evidence="9">
    <location>
        <begin position="494"/>
        <end position="505"/>
    </location>
</feature>
<evidence type="ECO:0000313" key="15">
    <source>
        <dbReference type="EMBL" id="KAA8495975.1"/>
    </source>
</evidence>
<evidence type="ECO:0000256" key="7">
    <source>
        <dbReference type="ARBA" id="ARBA00023242"/>
    </source>
</evidence>
<dbReference type="InterPro" id="IPR000433">
    <property type="entry name" value="Znf_ZZ"/>
</dbReference>
<dbReference type="PANTHER" id="PTHR12802:SF41">
    <property type="entry name" value="BRAHMA ASSOCIATED PROTEIN 155 KDA"/>
    <property type="match status" value="1"/>
</dbReference>
<dbReference type="SMART" id="SM00291">
    <property type="entry name" value="ZnF_ZZ"/>
    <property type="match status" value="1"/>
</dbReference>
<dbReference type="PROSITE" id="PS50135">
    <property type="entry name" value="ZF_ZZ_2"/>
    <property type="match status" value="1"/>
</dbReference>
<evidence type="ECO:0000256" key="8">
    <source>
        <dbReference type="PROSITE-ProRule" id="PRU00228"/>
    </source>
</evidence>
<feature type="compositionally biased region" description="Polar residues" evidence="9">
    <location>
        <begin position="1112"/>
        <end position="1137"/>
    </location>
</feature>
<dbReference type="FunFam" id="1.10.10.60:FF:000014">
    <property type="entry name" value="SWI/SNF complex subunit SMARCC2 isoform C"/>
    <property type="match status" value="1"/>
</dbReference>
<dbReference type="OMA" id="TIDMPDP"/>
<evidence type="ECO:0000256" key="5">
    <source>
        <dbReference type="ARBA" id="ARBA00023125"/>
    </source>
</evidence>
<keyword evidence="7" id="KW-0539">Nucleus</keyword>
<keyword evidence="1" id="KW-0479">Metal-binding</keyword>
<name>A0A5J4YXT5_PORPP</name>
<feature type="domain" description="Myb-like" evidence="10">
    <location>
        <begin position="963"/>
        <end position="1005"/>
    </location>
</feature>
<dbReference type="OrthoDB" id="2682at2759"/>
<evidence type="ECO:0000256" key="2">
    <source>
        <dbReference type="ARBA" id="ARBA00022771"/>
    </source>
</evidence>
<feature type="compositionally biased region" description="Polar residues" evidence="9">
    <location>
        <begin position="425"/>
        <end position="443"/>
    </location>
</feature>
<evidence type="ECO:0000259" key="13">
    <source>
        <dbReference type="PROSITE" id="PS51293"/>
    </source>
</evidence>
<dbReference type="InterPro" id="IPR036420">
    <property type="entry name" value="BRCT_dom_sf"/>
</dbReference>
<keyword evidence="16" id="KW-1185">Reference proteome</keyword>
<dbReference type="Pfam" id="PF04433">
    <property type="entry name" value="SWIRM"/>
    <property type="match status" value="1"/>
</dbReference>
<keyword evidence="2 8" id="KW-0863">Zinc-finger</keyword>
<feature type="region of interest" description="Disordered" evidence="9">
    <location>
        <begin position="1087"/>
        <end position="1139"/>
    </location>
</feature>
<dbReference type="PANTHER" id="PTHR12802">
    <property type="entry name" value="SWI/SNF COMPLEX-RELATED"/>
    <property type="match status" value="1"/>
</dbReference>
<feature type="region of interest" description="Disordered" evidence="9">
    <location>
        <begin position="654"/>
        <end position="697"/>
    </location>
</feature>
<organism evidence="15 16">
    <name type="scientific">Porphyridium purpureum</name>
    <name type="common">Red alga</name>
    <name type="synonym">Porphyridium cruentum</name>
    <dbReference type="NCBI Taxonomy" id="35688"/>
    <lineage>
        <taxon>Eukaryota</taxon>
        <taxon>Rhodophyta</taxon>
        <taxon>Bangiophyceae</taxon>
        <taxon>Porphyridiales</taxon>
        <taxon>Porphyridiaceae</taxon>
        <taxon>Porphyridium</taxon>
    </lineage>
</organism>
<keyword evidence="4" id="KW-0805">Transcription regulation</keyword>
<dbReference type="Gene3D" id="1.10.10.10">
    <property type="entry name" value="Winged helix-like DNA-binding domain superfamily/Winged helix DNA-binding domain"/>
    <property type="match status" value="1"/>
</dbReference>
<evidence type="ECO:0000259" key="14">
    <source>
        <dbReference type="PROSITE" id="PS52032"/>
    </source>
</evidence>
<dbReference type="InterPro" id="IPR007526">
    <property type="entry name" value="SWIRM"/>
</dbReference>
<keyword evidence="5" id="KW-0238">DNA-binding</keyword>
<dbReference type="SUPFAM" id="SSF46689">
    <property type="entry name" value="Homeodomain-like"/>
    <property type="match status" value="2"/>
</dbReference>
<keyword evidence="6" id="KW-0804">Transcription</keyword>
<feature type="compositionally biased region" description="Polar residues" evidence="9">
    <location>
        <begin position="324"/>
        <end position="333"/>
    </location>
</feature>
<dbReference type="GO" id="GO:0005634">
    <property type="term" value="C:nucleus"/>
    <property type="evidence" value="ECO:0007669"/>
    <property type="project" value="UniProtKB-ARBA"/>
</dbReference>
<dbReference type="Gene3D" id="1.10.10.60">
    <property type="entry name" value="Homeodomain-like"/>
    <property type="match status" value="1"/>
</dbReference>
<feature type="compositionally biased region" description="Basic and acidic residues" evidence="9">
    <location>
        <begin position="408"/>
        <end position="422"/>
    </location>
</feature>
<dbReference type="Pfam" id="PF00569">
    <property type="entry name" value="ZZ"/>
    <property type="match status" value="1"/>
</dbReference>
<evidence type="ECO:0000256" key="4">
    <source>
        <dbReference type="ARBA" id="ARBA00023015"/>
    </source>
</evidence>
<feature type="region of interest" description="Disordered" evidence="9">
    <location>
        <begin position="78"/>
        <end position="97"/>
    </location>
</feature>
<dbReference type="PROSITE" id="PS52032">
    <property type="entry name" value="MARR_BRCT_CHROMO"/>
    <property type="match status" value="1"/>
</dbReference>
<feature type="domain" description="ZZ-type" evidence="11">
    <location>
        <begin position="902"/>
        <end position="956"/>
    </location>
</feature>
<reference evidence="16" key="1">
    <citation type="journal article" date="2019" name="Nat. Commun.">
        <title>Expansion of phycobilisome linker gene families in mesophilic red algae.</title>
        <authorList>
            <person name="Lee J."/>
            <person name="Kim D."/>
            <person name="Bhattacharya D."/>
            <person name="Yoon H.S."/>
        </authorList>
    </citation>
    <scope>NUCLEOTIDE SEQUENCE [LARGE SCALE GENOMIC DNA]</scope>
    <source>
        <strain evidence="16">CCMP 1328</strain>
    </source>
</reference>
<keyword evidence="3" id="KW-0862">Zinc</keyword>
<evidence type="ECO:0000259" key="10">
    <source>
        <dbReference type="PROSITE" id="PS50090"/>
    </source>
</evidence>
<feature type="region of interest" description="Disordered" evidence="9">
    <location>
        <begin position="1"/>
        <end position="20"/>
    </location>
</feature>
<dbReference type="InterPro" id="IPR017884">
    <property type="entry name" value="SANT_dom"/>
</dbReference>
<feature type="domain" description="Chromo" evidence="14">
    <location>
        <begin position="1"/>
        <end position="314"/>
    </location>
</feature>
<feature type="domain" description="SWIRM" evidence="12">
    <location>
        <begin position="716"/>
        <end position="819"/>
    </location>
</feature>
<evidence type="ECO:0000313" key="16">
    <source>
        <dbReference type="Proteomes" id="UP000324585"/>
    </source>
</evidence>
<evidence type="ECO:0000256" key="1">
    <source>
        <dbReference type="ARBA" id="ARBA00022723"/>
    </source>
</evidence>